<organism evidence="13 14">
    <name type="scientific">Chaetomium globosum (strain ATCC 6205 / CBS 148.51 / DSM 1962 / NBRC 6347 / NRRL 1970)</name>
    <name type="common">Soil fungus</name>
    <dbReference type="NCBI Taxonomy" id="306901"/>
    <lineage>
        <taxon>Eukaryota</taxon>
        <taxon>Fungi</taxon>
        <taxon>Dikarya</taxon>
        <taxon>Ascomycota</taxon>
        <taxon>Pezizomycotina</taxon>
        <taxon>Sordariomycetes</taxon>
        <taxon>Sordariomycetidae</taxon>
        <taxon>Sordariales</taxon>
        <taxon>Chaetomiaceae</taxon>
        <taxon>Chaetomium</taxon>
    </lineage>
</organism>
<dbReference type="STRING" id="306901.Q2HEZ5"/>
<feature type="compositionally biased region" description="Acidic residues" evidence="11">
    <location>
        <begin position="269"/>
        <end position="279"/>
    </location>
</feature>
<dbReference type="PANTHER" id="PTHR48012">
    <property type="entry name" value="STERILE20-LIKE KINASE, ISOFORM B-RELATED"/>
    <property type="match status" value="1"/>
</dbReference>
<dbReference type="eggNOG" id="KOG0201">
    <property type="taxonomic scope" value="Eukaryota"/>
</dbReference>
<comment type="similarity">
    <text evidence="1">Belongs to the protein kinase superfamily. STE Ser/Thr protein kinase family. STE20 subfamily.</text>
</comment>
<dbReference type="EMBL" id="CH408029">
    <property type="protein sequence ID" value="EAQ92974.1"/>
    <property type="molecule type" value="Genomic_DNA"/>
</dbReference>
<evidence type="ECO:0000313" key="14">
    <source>
        <dbReference type="Proteomes" id="UP000001056"/>
    </source>
</evidence>
<dbReference type="RefSeq" id="XP_001220430.1">
    <property type="nucleotide sequence ID" value="XM_001220429.1"/>
</dbReference>
<dbReference type="GO" id="GO:0004674">
    <property type="term" value="F:protein serine/threonine kinase activity"/>
    <property type="evidence" value="ECO:0007669"/>
    <property type="project" value="UniProtKB-KW"/>
</dbReference>
<feature type="compositionally biased region" description="Low complexity" evidence="11">
    <location>
        <begin position="395"/>
        <end position="413"/>
    </location>
</feature>
<evidence type="ECO:0000256" key="7">
    <source>
        <dbReference type="ARBA" id="ARBA00022840"/>
    </source>
</evidence>
<evidence type="ECO:0000256" key="5">
    <source>
        <dbReference type="ARBA" id="ARBA00022741"/>
    </source>
</evidence>
<dbReference type="AlphaFoldDB" id="Q2HEZ5"/>
<dbReference type="InParanoid" id="Q2HEZ5"/>
<comment type="catalytic activity">
    <reaction evidence="9">
        <text>L-seryl-[protein] + ATP = O-phospho-L-seryl-[protein] + ADP + H(+)</text>
        <dbReference type="Rhea" id="RHEA:17989"/>
        <dbReference type="Rhea" id="RHEA-COMP:9863"/>
        <dbReference type="Rhea" id="RHEA-COMP:11604"/>
        <dbReference type="ChEBI" id="CHEBI:15378"/>
        <dbReference type="ChEBI" id="CHEBI:29999"/>
        <dbReference type="ChEBI" id="CHEBI:30616"/>
        <dbReference type="ChEBI" id="CHEBI:83421"/>
        <dbReference type="ChEBI" id="CHEBI:456216"/>
        <dbReference type="EC" id="2.7.11.1"/>
    </reaction>
</comment>
<keyword evidence="4" id="KW-0808">Transferase</keyword>
<dbReference type="EC" id="2.7.11.1" evidence="2"/>
<accession>Q2HEZ5</accession>
<keyword evidence="7 10" id="KW-0067">ATP-binding</keyword>
<evidence type="ECO:0000256" key="1">
    <source>
        <dbReference type="ARBA" id="ARBA00008874"/>
    </source>
</evidence>
<comment type="catalytic activity">
    <reaction evidence="8">
        <text>L-threonyl-[protein] + ATP = O-phospho-L-threonyl-[protein] + ADP + H(+)</text>
        <dbReference type="Rhea" id="RHEA:46608"/>
        <dbReference type="Rhea" id="RHEA-COMP:11060"/>
        <dbReference type="Rhea" id="RHEA-COMP:11605"/>
        <dbReference type="ChEBI" id="CHEBI:15378"/>
        <dbReference type="ChEBI" id="CHEBI:30013"/>
        <dbReference type="ChEBI" id="CHEBI:30616"/>
        <dbReference type="ChEBI" id="CHEBI:61977"/>
        <dbReference type="ChEBI" id="CHEBI:456216"/>
        <dbReference type="EC" id="2.7.11.1"/>
    </reaction>
</comment>
<feature type="region of interest" description="Disordered" evidence="11">
    <location>
        <begin position="310"/>
        <end position="379"/>
    </location>
</feature>
<feature type="binding site" evidence="10">
    <location>
        <position position="51"/>
    </location>
    <ligand>
        <name>ATP</name>
        <dbReference type="ChEBI" id="CHEBI:30616"/>
    </ligand>
</feature>
<dbReference type="Proteomes" id="UP000001056">
    <property type="component" value="Unassembled WGS sequence"/>
</dbReference>
<gene>
    <name evidence="13" type="ORF">CHGG_01209</name>
</gene>
<evidence type="ECO:0000256" key="6">
    <source>
        <dbReference type="ARBA" id="ARBA00022777"/>
    </source>
</evidence>
<dbReference type="PROSITE" id="PS00107">
    <property type="entry name" value="PROTEIN_KINASE_ATP"/>
    <property type="match status" value="1"/>
</dbReference>
<dbReference type="GO" id="GO:0005524">
    <property type="term" value="F:ATP binding"/>
    <property type="evidence" value="ECO:0007669"/>
    <property type="project" value="UniProtKB-UniRule"/>
</dbReference>
<dbReference type="SUPFAM" id="SSF56112">
    <property type="entry name" value="Protein kinase-like (PK-like)"/>
    <property type="match status" value="1"/>
</dbReference>
<dbReference type="GeneID" id="4387027"/>
<dbReference type="Gene3D" id="1.10.510.10">
    <property type="entry name" value="Transferase(Phosphotransferase) domain 1"/>
    <property type="match status" value="1"/>
</dbReference>
<dbReference type="GO" id="GO:0005737">
    <property type="term" value="C:cytoplasm"/>
    <property type="evidence" value="ECO:0007669"/>
    <property type="project" value="TreeGrafter"/>
</dbReference>
<evidence type="ECO:0000256" key="2">
    <source>
        <dbReference type="ARBA" id="ARBA00012513"/>
    </source>
</evidence>
<dbReference type="FunCoup" id="Q2HEZ5">
    <property type="interactions" value="570"/>
</dbReference>
<keyword evidence="3" id="KW-0723">Serine/threonine-protein kinase</keyword>
<feature type="compositionally biased region" description="Low complexity" evidence="11">
    <location>
        <begin position="313"/>
        <end position="326"/>
    </location>
</feature>
<evidence type="ECO:0000256" key="8">
    <source>
        <dbReference type="ARBA" id="ARBA00047899"/>
    </source>
</evidence>
<dbReference type="FunFam" id="3.30.200.20:FF:000488">
    <property type="entry name" value="Related to severin kinase"/>
    <property type="match status" value="1"/>
</dbReference>
<dbReference type="CDD" id="cd06609">
    <property type="entry name" value="STKc_MST3_like"/>
    <property type="match status" value="1"/>
</dbReference>
<sequence>MVDREPREYDENEGSLDPEVLYTKEYCIGGGSFGKVYKGVDKRTGQSVAIKVIDIESAEDEVEDIIQEIAILSELQSPYVTKYYGSYAKGAELWIVMEFCSGGSCADLMKPGLIGEDYIAIIVRELLLGLDYLHSDKKLHRDIKVKLADFGVSGQLSATMTKKNTFVGTPFWMAPEVIKQSGYDHKADVWSLGITALELANGEPPYADIHPMKVLFLIPKNSPPRLEGNFTKAFKDFVELCLQRDPKDRPSAREMLKHPRWAVTHKQDDDDFDGDDGDQVENRGPVNEDMWDFGTVRLLQREMGVMNLGSAIQQQSPSLQSTASSSRPGGMRIPEIPPFRGAPQQHQPAYTRPPPGFPPHPPQTQPLHPQPLHPQPLQTKSNVHPAVYQFYPQQQTQLQYQQQQPQKPSYSSQHIQPLISKELPRPLPNHLDSSGAPLSFPTPSPSNPDSDLDALNDVIFPALEEALKRRQIHLQQAYRAEPGMPPPPVTPKQQRAEAAHEKVRKLVYKLAHVCKEIDHFDKAEPVGMGKEVGTFLEGLLEEILVRVEPLDEEEGGA</sequence>
<evidence type="ECO:0000259" key="12">
    <source>
        <dbReference type="PROSITE" id="PS50011"/>
    </source>
</evidence>
<dbReference type="PANTHER" id="PTHR48012:SF10">
    <property type="entry name" value="FI20177P1"/>
    <property type="match status" value="1"/>
</dbReference>
<evidence type="ECO:0000313" key="13">
    <source>
        <dbReference type="EMBL" id="EAQ92974.1"/>
    </source>
</evidence>
<proteinExistence type="inferred from homology"/>
<name>Q2HEZ5_CHAGB</name>
<dbReference type="VEuPathDB" id="FungiDB:CHGG_01209"/>
<dbReference type="Pfam" id="PF00069">
    <property type="entry name" value="Pkinase"/>
    <property type="match status" value="1"/>
</dbReference>
<dbReference type="SMR" id="Q2HEZ5"/>
<dbReference type="OMA" id="EVHYTSP"/>
<evidence type="ECO:0000256" key="9">
    <source>
        <dbReference type="ARBA" id="ARBA00048679"/>
    </source>
</evidence>
<dbReference type="InterPro" id="IPR050629">
    <property type="entry name" value="STE20/SPS1-PAK"/>
</dbReference>
<keyword evidence="14" id="KW-1185">Reference proteome</keyword>
<keyword evidence="5 10" id="KW-0547">Nucleotide-binding</keyword>
<dbReference type="Gene3D" id="3.30.200.20">
    <property type="entry name" value="Phosphorylase Kinase, domain 1"/>
    <property type="match status" value="1"/>
</dbReference>
<keyword evidence="6" id="KW-0418">Kinase</keyword>
<feature type="domain" description="Protein kinase" evidence="12">
    <location>
        <begin position="22"/>
        <end position="261"/>
    </location>
</feature>
<protein>
    <recommendedName>
        <fullName evidence="2">non-specific serine/threonine protein kinase</fullName>
        <ecNumber evidence="2">2.7.11.1</ecNumber>
    </recommendedName>
</protein>
<dbReference type="InterPro" id="IPR011009">
    <property type="entry name" value="Kinase-like_dom_sf"/>
</dbReference>
<dbReference type="InterPro" id="IPR017441">
    <property type="entry name" value="Protein_kinase_ATP_BS"/>
</dbReference>
<evidence type="ECO:0000256" key="11">
    <source>
        <dbReference type="SAM" id="MobiDB-lite"/>
    </source>
</evidence>
<feature type="region of interest" description="Disordered" evidence="11">
    <location>
        <begin position="250"/>
        <end position="288"/>
    </location>
</feature>
<evidence type="ECO:0000256" key="10">
    <source>
        <dbReference type="PROSITE-ProRule" id="PRU10141"/>
    </source>
</evidence>
<feature type="compositionally biased region" description="Pro residues" evidence="11">
    <location>
        <begin position="351"/>
        <end position="374"/>
    </location>
</feature>
<dbReference type="PROSITE" id="PS50011">
    <property type="entry name" value="PROTEIN_KINASE_DOM"/>
    <property type="match status" value="1"/>
</dbReference>
<dbReference type="HOGENOM" id="CLU_000288_2_1_1"/>
<dbReference type="InterPro" id="IPR000719">
    <property type="entry name" value="Prot_kinase_dom"/>
</dbReference>
<dbReference type="OrthoDB" id="248923at2759"/>
<reference evidence="14" key="1">
    <citation type="journal article" date="2015" name="Genome Announc.">
        <title>Draft genome sequence of the cellulolytic fungus Chaetomium globosum.</title>
        <authorList>
            <person name="Cuomo C.A."/>
            <person name="Untereiner W.A."/>
            <person name="Ma L.-J."/>
            <person name="Grabherr M."/>
            <person name="Birren B.W."/>
        </authorList>
    </citation>
    <scope>NUCLEOTIDE SEQUENCE [LARGE SCALE GENOMIC DNA]</scope>
    <source>
        <strain evidence="14">ATCC 6205 / CBS 148.51 / DSM 1962 / NBRC 6347 / NRRL 1970</strain>
    </source>
</reference>
<evidence type="ECO:0000256" key="3">
    <source>
        <dbReference type="ARBA" id="ARBA00022527"/>
    </source>
</evidence>
<evidence type="ECO:0000256" key="4">
    <source>
        <dbReference type="ARBA" id="ARBA00022679"/>
    </source>
</evidence>
<feature type="region of interest" description="Disordered" evidence="11">
    <location>
        <begin position="395"/>
        <end position="451"/>
    </location>
</feature>